<keyword evidence="4" id="KW-1185">Reference proteome</keyword>
<dbReference type="SUPFAM" id="SSF82171">
    <property type="entry name" value="DPP6 N-terminal domain-like"/>
    <property type="match status" value="1"/>
</dbReference>
<reference evidence="3 4" key="1">
    <citation type="submission" date="2016-10" db="EMBL/GenBank/DDBJ databases">
        <authorList>
            <person name="de Groot N.N."/>
        </authorList>
    </citation>
    <scope>NUCLEOTIDE SEQUENCE [LARGE SCALE GENOMIC DNA]</scope>
    <source>
        <strain evidence="3 4">CGMCC 4.5598</strain>
    </source>
</reference>
<proteinExistence type="predicted"/>
<dbReference type="EMBL" id="FOHX01000004">
    <property type="protein sequence ID" value="SET85812.1"/>
    <property type="molecule type" value="Genomic_DNA"/>
</dbReference>
<evidence type="ECO:0000313" key="3">
    <source>
        <dbReference type="EMBL" id="SET85812.1"/>
    </source>
</evidence>
<name>A0A1I0HR94_9ACTN</name>
<dbReference type="RefSeq" id="WP_177240680.1">
    <property type="nucleotide sequence ID" value="NZ_FOHX01000004.1"/>
</dbReference>
<dbReference type="STRING" id="568860.SAMN05421811_104422"/>
<dbReference type="Proteomes" id="UP000199361">
    <property type="component" value="Unassembled WGS sequence"/>
</dbReference>
<accession>A0A1I0HR94</accession>
<keyword evidence="2" id="KW-0812">Transmembrane</keyword>
<protein>
    <recommendedName>
        <fullName evidence="5">WD40-like Beta Propeller Repeat</fullName>
    </recommendedName>
</protein>
<evidence type="ECO:0000313" key="4">
    <source>
        <dbReference type="Proteomes" id="UP000199361"/>
    </source>
</evidence>
<feature type="transmembrane region" description="Helical" evidence="2">
    <location>
        <begin position="35"/>
        <end position="56"/>
    </location>
</feature>
<evidence type="ECO:0000256" key="2">
    <source>
        <dbReference type="SAM" id="Phobius"/>
    </source>
</evidence>
<evidence type="ECO:0000256" key="1">
    <source>
        <dbReference type="SAM" id="MobiDB-lite"/>
    </source>
</evidence>
<keyword evidence="2" id="KW-0472">Membrane</keyword>
<dbReference type="AlphaFoldDB" id="A0A1I0HR94"/>
<gene>
    <name evidence="3" type="ORF">SAMN05421811_104422</name>
</gene>
<evidence type="ECO:0008006" key="5">
    <source>
        <dbReference type="Google" id="ProtNLM"/>
    </source>
</evidence>
<sequence>MTRLLRDTMREWAGEARVPHDLADRALRRRARRPAGVAVLAAGLVAALITGVAFVAGTVGDPPAPAVTVRPAGGIPLPPRPSPAPTDVRADTEHSPPTRLVAAGRLAMSAYYTMKEEPAGGRLRHVVRTWSLYDPRTGGYERTSWGWVDVAPGLQVAAVLERELPARRLGILDLNTRQILKWFDLEHPVASVTWSPDGTKVLATAYSSHPDAREHGSEPGSMILRDSPRTGYFVLDLGTGEAAYHPLPGRTGDDVPSNMNGRQDLGWSLDGAAIWAPTDTMPDRVWYTLDGEPRDAPQGQRYVGYSAESALSPDGRRVLGPDGLPTGITDSATGELVGRQDVLQLHAWADDDNVLALGCAGSCGDEFDNGLVLVSVDGKRMTQLAAYRNSNKEGAWRWILTPR</sequence>
<keyword evidence="2" id="KW-1133">Transmembrane helix</keyword>
<feature type="region of interest" description="Disordered" evidence="1">
    <location>
        <begin position="72"/>
        <end position="95"/>
    </location>
</feature>
<organism evidence="3 4">
    <name type="scientific">Nonomuraea wenchangensis</name>
    <dbReference type="NCBI Taxonomy" id="568860"/>
    <lineage>
        <taxon>Bacteria</taxon>
        <taxon>Bacillati</taxon>
        <taxon>Actinomycetota</taxon>
        <taxon>Actinomycetes</taxon>
        <taxon>Streptosporangiales</taxon>
        <taxon>Streptosporangiaceae</taxon>
        <taxon>Nonomuraea</taxon>
    </lineage>
</organism>